<dbReference type="RefSeq" id="XP_004507062.1">
    <property type="nucleotide sequence ID" value="XM_004507005.2"/>
</dbReference>
<dbReference type="eggNOG" id="KOG1541">
    <property type="taxonomic scope" value="Eukaryota"/>
</dbReference>
<dbReference type="InterPro" id="IPR039769">
    <property type="entry name" value="Bud23-like"/>
</dbReference>
<dbReference type="GO" id="GO:0016435">
    <property type="term" value="F:rRNA (guanine) methyltransferase activity"/>
    <property type="evidence" value="ECO:0007669"/>
    <property type="project" value="InterPro"/>
</dbReference>
<accession>A0A1S2YMN5</accession>
<dbReference type="AlphaFoldDB" id="A0A1S2YMN5"/>
<dbReference type="Gene3D" id="3.40.50.150">
    <property type="entry name" value="Vaccinia Virus protein VP39"/>
    <property type="match status" value="1"/>
</dbReference>
<name>A0A1S2YMN5_CICAR</name>
<organism evidence="1 2">
    <name type="scientific">Cicer arietinum</name>
    <name type="common">Chickpea</name>
    <name type="synonym">Garbanzo</name>
    <dbReference type="NCBI Taxonomy" id="3827"/>
    <lineage>
        <taxon>Eukaryota</taxon>
        <taxon>Viridiplantae</taxon>
        <taxon>Streptophyta</taxon>
        <taxon>Embryophyta</taxon>
        <taxon>Tracheophyta</taxon>
        <taxon>Spermatophyta</taxon>
        <taxon>Magnoliopsida</taxon>
        <taxon>eudicotyledons</taxon>
        <taxon>Gunneridae</taxon>
        <taxon>Pentapetalae</taxon>
        <taxon>rosids</taxon>
        <taxon>fabids</taxon>
        <taxon>Fabales</taxon>
        <taxon>Fabaceae</taxon>
        <taxon>Papilionoideae</taxon>
        <taxon>50 kb inversion clade</taxon>
        <taxon>NPAAA clade</taxon>
        <taxon>Hologalegina</taxon>
        <taxon>IRL clade</taxon>
        <taxon>Cicereae</taxon>
        <taxon>Cicer</taxon>
    </lineage>
</organism>
<reference evidence="2" key="2">
    <citation type="submission" date="2025-08" db="UniProtKB">
        <authorList>
            <consortium name="RefSeq"/>
        </authorList>
    </citation>
    <scope>IDENTIFICATION</scope>
    <source>
        <tissue evidence="2">Etiolated seedlings</tissue>
    </source>
</reference>
<dbReference type="GeneID" id="101507743"/>
<dbReference type="PANTHER" id="PTHR12734">
    <property type="entry name" value="METHYLTRANSFERASE-RELATED"/>
    <property type="match status" value="1"/>
</dbReference>
<dbReference type="STRING" id="3827.A0A1S2YMN5"/>
<dbReference type="PaxDb" id="3827-XP_004507062.1"/>
<protein>
    <submittedName>
        <fullName evidence="2">18S rRNA (Guanine-N(7))-methyltransferase RID2-like</fullName>
    </submittedName>
</protein>
<dbReference type="InterPro" id="IPR029063">
    <property type="entry name" value="SAM-dependent_MTases_sf"/>
</dbReference>
<sequence length="151" mass="17063">MSWTPSSCVMRKKLPHPRLSVSGETITQNGHRWIRLDISTSMNNIALEHEVAGYFILRDMGQGLGFRLGMFDGAISISTVQWLCNADKFSHNPHLRLKAFFTSLYRCLTIGARAVFQVYPENLDQLELISKAAISAGFGGVILEDWPERYE</sequence>
<gene>
    <name evidence="2" type="primary">LOC101507743</name>
</gene>
<proteinExistence type="predicted"/>
<evidence type="ECO:0000313" key="2">
    <source>
        <dbReference type="RefSeq" id="XP_004507062.1"/>
    </source>
</evidence>
<dbReference type="SUPFAM" id="SSF53335">
    <property type="entry name" value="S-adenosyl-L-methionine-dependent methyltransferases"/>
    <property type="match status" value="1"/>
</dbReference>
<dbReference type="GO" id="GO:0005730">
    <property type="term" value="C:nucleolus"/>
    <property type="evidence" value="ECO:0007669"/>
    <property type="project" value="TreeGrafter"/>
</dbReference>
<reference evidence="1" key="1">
    <citation type="journal article" date="2013" name="Nat. Biotechnol.">
        <title>Draft genome sequence of chickpea (Cicer arietinum) provides a resource for trait improvement.</title>
        <authorList>
            <person name="Varshney R.K."/>
            <person name="Song C."/>
            <person name="Saxena R.K."/>
            <person name="Azam S."/>
            <person name="Yu S."/>
            <person name="Sharpe A.G."/>
            <person name="Cannon S."/>
            <person name="Baek J."/>
            <person name="Rosen B.D."/>
            <person name="Tar'an B."/>
            <person name="Millan T."/>
            <person name="Zhang X."/>
            <person name="Ramsay L.D."/>
            <person name="Iwata A."/>
            <person name="Wang Y."/>
            <person name="Nelson W."/>
            <person name="Farmer A.D."/>
            <person name="Gaur P.M."/>
            <person name="Soderlund C."/>
            <person name="Penmetsa R.V."/>
            <person name="Xu C."/>
            <person name="Bharti A.K."/>
            <person name="He W."/>
            <person name="Winter P."/>
            <person name="Zhao S."/>
            <person name="Hane J.K."/>
            <person name="Carrasquilla-Garcia N."/>
            <person name="Condie J.A."/>
            <person name="Upadhyaya H.D."/>
            <person name="Luo M.C."/>
            <person name="Thudi M."/>
            <person name="Gowda C.L."/>
            <person name="Singh N.P."/>
            <person name="Lichtenzveig J."/>
            <person name="Gali K.K."/>
            <person name="Rubio J."/>
            <person name="Nadarajan N."/>
            <person name="Dolezel J."/>
            <person name="Bansal K.C."/>
            <person name="Xu X."/>
            <person name="Edwards D."/>
            <person name="Zhang G."/>
            <person name="Kahl G."/>
            <person name="Gil J."/>
            <person name="Singh K.B."/>
            <person name="Datta S.K."/>
            <person name="Jackson S.A."/>
            <person name="Wang J."/>
            <person name="Cook D.R."/>
        </authorList>
    </citation>
    <scope>NUCLEOTIDE SEQUENCE [LARGE SCALE GENOMIC DNA]</scope>
    <source>
        <strain evidence="1">cv. CDC Frontier</strain>
    </source>
</reference>
<keyword evidence="1" id="KW-1185">Reference proteome</keyword>
<dbReference type="KEGG" id="cam:101507743"/>
<dbReference type="Proteomes" id="UP000087171">
    <property type="component" value="Chromosome Ca6"/>
</dbReference>
<dbReference type="GO" id="GO:0070476">
    <property type="term" value="P:rRNA (guanine-N7)-methylation"/>
    <property type="evidence" value="ECO:0007669"/>
    <property type="project" value="InterPro"/>
</dbReference>
<dbReference type="OrthoDB" id="1723313at2759"/>
<dbReference type="PANTHER" id="PTHR12734:SF0">
    <property type="entry name" value="18S RRNA (GUANINE-N(7))-METHYLTRANSFERASE-RELATED"/>
    <property type="match status" value="1"/>
</dbReference>
<evidence type="ECO:0000313" key="1">
    <source>
        <dbReference type="Proteomes" id="UP000087171"/>
    </source>
</evidence>